<name>A0A0J5P4C5_9PAST</name>
<evidence type="ECO:0000313" key="1">
    <source>
        <dbReference type="EMBL" id="KMK50545.1"/>
    </source>
</evidence>
<comment type="caution">
    <text evidence="1">The sequence shown here is derived from an EMBL/GenBank/DDBJ whole genome shotgun (WGS) entry which is preliminary data.</text>
</comment>
<proteinExistence type="predicted"/>
<protein>
    <submittedName>
        <fullName evidence="1">Uncharacterized protein</fullName>
    </submittedName>
</protein>
<dbReference type="Proteomes" id="UP000036270">
    <property type="component" value="Unassembled WGS sequence"/>
</dbReference>
<keyword evidence="2" id="KW-1185">Reference proteome</keyword>
<evidence type="ECO:0000313" key="2">
    <source>
        <dbReference type="Proteomes" id="UP000036270"/>
    </source>
</evidence>
<accession>A0A0J5P4C5</accession>
<reference evidence="1 2" key="1">
    <citation type="submission" date="2014-12" db="EMBL/GenBank/DDBJ databases">
        <title>Reclassification of Actinobacillus muris as Muribacter muris.</title>
        <authorList>
            <person name="Christensen H."/>
            <person name="Nicklas W."/>
            <person name="Bisgaard M."/>
        </authorList>
    </citation>
    <scope>NUCLEOTIDE SEQUENCE [LARGE SCALE GENOMIC DNA]</scope>
    <source>
        <strain evidence="1 2">Ackerman80-443D</strain>
    </source>
</reference>
<dbReference type="AlphaFoldDB" id="A0A0J5P4C5"/>
<organism evidence="1 2">
    <name type="scientific">Muribacter muris</name>
    <dbReference type="NCBI Taxonomy" id="67855"/>
    <lineage>
        <taxon>Bacteria</taxon>
        <taxon>Pseudomonadati</taxon>
        <taxon>Pseudomonadota</taxon>
        <taxon>Gammaproteobacteria</taxon>
        <taxon>Pasteurellales</taxon>
        <taxon>Pasteurellaceae</taxon>
        <taxon>Muribacter</taxon>
    </lineage>
</organism>
<gene>
    <name evidence="1" type="ORF">RO21_11195</name>
</gene>
<dbReference type="RefSeq" id="WP_047977865.1">
    <property type="nucleotide sequence ID" value="NZ_JWIZ01000091.1"/>
</dbReference>
<sequence>MAKRDLPQNSEKKSDKESVHIELAIEEAEAFKQEMKRIGLRSKSAMGRVLIRKALGLSK</sequence>
<dbReference type="EMBL" id="JWIZ01000091">
    <property type="protein sequence ID" value="KMK50545.1"/>
    <property type="molecule type" value="Genomic_DNA"/>
</dbReference>
<dbReference type="PATRIC" id="fig|67855.3.peg.2527"/>